<dbReference type="GO" id="GO:0007165">
    <property type="term" value="P:signal transduction"/>
    <property type="evidence" value="ECO:0007669"/>
    <property type="project" value="InterPro"/>
</dbReference>
<evidence type="ECO:0000256" key="1">
    <source>
        <dbReference type="ARBA" id="ARBA00022614"/>
    </source>
</evidence>
<organism evidence="5 6">
    <name type="scientific">Stylophora pistillata</name>
    <name type="common">Smooth cauliflower coral</name>
    <dbReference type="NCBI Taxonomy" id="50429"/>
    <lineage>
        <taxon>Eukaryota</taxon>
        <taxon>Metazoa</taxon>
        <taxon>Cnidaria</taxon>
        <taxon>Anthozoa</taxon>
        <taxon>Hexacorallia</taxon>
        <taxon>Scleractinia</taxon>
        <taxon>Astrocoeniina</taxon>
        <taxon>Pocilloporidae</taxon>
        <taxon>Stylophora</taxon>
    </lineage>
</organism>
<dbReference type="InterPro" id="IPR011029">
    <property type="entry name" value="DEATH-like_dom_sf"/>
</dbReference>
<sequence length="1349" mass="153962">MKSDTTLKVTLLGSEWSSSMGGLSTINTQLAILLAKHSQVDVTLLVPQFACSEEERRMASSHNVSVREAQTLPGFSDPCDWLSAPPRDLAIDIVLGHGAKFGKQAQFIRESHQCRWIQVVHTVPEELGMHKNYAMAFFKGEEKNTTEVKLCELADAVVAVGPKLTKAYSSYLRSCGKHKKIIQLTPSTFSEFSDVKQAAIDMEKFKVLTFGRGDPEDFSLKGYDISARAIVELRDRSCHLIFVGAPDGELRKEIKIRDGRNILHLSGHSLRELPVAVMELTELEELYLTENKLQTIPENIRKLINLTRLDLYGNQLSIFPASLTHLKKLKWLDISYNEWLTTDAIGEMGELEILYLKENQLTVLSPAITQLKKLKKLYMTGNKLTTIPDAIGEMVGLEVLELNYNKLTELSPAIKQLKKLKELSITQNQLTTIPDTIGEMVDLEKLDLSHNQLTVLSSNIKQLRKLKVLEISDNKLTTIPSAIVEGVRSVMELEDKIGRVSSAIPDHVERQRAEGRKADLAFEWALKDGYVRVNRGRIMLIGQDRAGKTSLMKNLLGLPFDPNEQSTEGIEVNPSKCEIDVERVRNWQPTDENKPGLEEYAKEVAKIIAEKLVRRHGKDSEDNAGEDSEDSPLEDSFDDEAEAEENKGSKFSQYSKEENLPNEPEAQINASSPPDDIRRHLHLWLEYVKCKGDISREVVQSLDIWDFAGQHLYYASYPIFLSPRALYILVHNLSKPLDALAEPCVRQGMIDVELKNPNNETNVENLLSWLATVHSLAQVPINEEKHDDSPHKLPYLRPPVLIVGTHADKPVDGIALMKKHIEERIFHKEYDKHVIRPLFCIDNTRSSSKQLANESNGDNSCGDAIDSLQNRIIEVLNKEPYMEEKIPVRWFLFEKVIEALVDKQIYHSSLRQLQDYAEKWCFVEDSNEFNSMISFYHDLGLIIKHRSTVVLKAQWLIDLFKQLIIIPRYNDMLVSRTIRWCCEKWPMKGPKLYQNGAWCYIGKQALDLILICEMRFIKITVRQRKALMEKVQEVAKHVREFVEQTLHELPQELLYLRGLQYETCVAWPYCHPESDEDSQECAIHGKVSCTHEDCFHLLKIEQDQALICFKKVCFEERTVRGMERWFSEGESQESNPSSEICTSQRSIQKKYYVKQGTPTNLELEMLAAQIGEKWGSLGRRLEVEDAKLEDIEQSHRRLNDRAYDMLKHWKQKEGCEATYQILNGALQDELVQRKDLAENIVATKSLRLIRTLSVLGSPAQIIQELQQMQLDARKIKSRTDPLLGLREIASDKGFRISDNQGSGNCMFYALSEQLEIVKGIKIPPGRLRQTLVQYLRSNPKLAPKGPLLL</sequence>
<dbReference type="Gene3D" id="3.90.70.80">
    <property type="match status" value="1"/>
</dbReference>
<evidence type="ECO:0000256" key="2">
    <source>
        <dbReference type="ARBA" id="ARBA00022737"/>
    </source>
</evidence>
<dbReference type="STRING" id="50429.A0A2B4R8J2"/>
<accession>A0A2B4R8J2</accession>
<dbReference type="EMBL" id="LSMT01000971">
    <property type="protein sequence ID" value="PFX13466.1"/>
    <property type="molecule type" value="Genomic_DNA"/>
</dbReference>
<dbReference type="InterPro" id="IPR032675">
    <property type="entry name" value="LRR_dom_sf"/>
</dbReference>
<protein>
    <submittedName>
        <fullName evidence="5">Leucine-rich repeat protein SHOC-2</fullName>
    </submittedName>
</protein>
<dbReference type="Pfam" id="PF20706">
    <property type="entry name" value="GT4-conflict"/>
    <property type="match status" value="1"/>
</dbReference>
<keyword evidence="6" id="KW-1185">Reference proteome</keyword>
<dbReference type="SMART" id="SM00369">
    <property type="entry name" value="LRR_TYP"/>
    <property type="match status" value="8"/>
</dbReference>
<dbReference type="GO" id="GO:0005737">
    <property type="term" value="C:cytoplasm"/>
    <property type="evidence" value="ECO:0007669"/>
    <property type="project" value="TreeGrafter"/>
</dbReference>
<name>A0A2B4R8J2_STYPI</name>
<dbReference type="InterPro" id="IPR036388">
    <property type="entry name" value="WH-like_DNA-bd_sf"/>
</dbReference>
<keyword evidence="2" id="KW-0677">Repeat</keyword>
<feature type="compositionally biased region" description="Acidic residues" evidence="3">
    <location>
        <begin position="622"/>
        <end position="643"/>
    </location>
</feature>
<dbReference type="Pfam" id="PF12799">
    <property type="entry name" value="LRR_4"/>
    <property type="match status" value="1"/>
</dbReference>
<dbReference type="PANTHER" id="PTHR48051">
    <property type="match status" value="1"/>
</dbReference>
<keyword evidence="1" id="KW-0433">Leucine-rich repeat</keyword>
<feature type="region of interest" description="Disordered" evidence="3">
    <location>
        <begin position="615"/>
        <end position="674"/>
    </location>
</feature>
<dbReference type="SMART" id="SM00364">
    <property type="entry name" value="LRR_BAC"/>
    <property type="match status" value="8"/>
</dbReference>
<dbReference type="Gene3D" id="3.40.50.300">
    <property type="entry name" value="P-loop containing nucleotide triphosphate hydrolases"/>
    <property type="match status" value="1"/>
</dbReference>
<dbReference type="InterPro" id="IPR027417">
    <property type="entry name" value="P-loop_NTPase"/>
</dbReference>
<dbReference type="InterPro" id="IPR001611">
    <property type="entry name" value="Leu-rich_rpt"/>
</dbReference>
<dbReference type="SUPFAM" id="SSF52540">
    <property type="entry name" value="P-loop containing nucleoside triphosphate hydrolases"/>
    <property type="match status" value="1"/>
</dbReference>
<comment type="caution">
    <text evidence="5">The sequence shown here is derived from an EMBL/GenBank/DDBJ whole genome shotgun (WGS) entry which is preliminary data.</text>
</comment>
<dbReference type="Gene3D" id="1.10.10.10">
    <property type="entry name" value="Winged helix-like DNA-binding domain superfamily/Winged helix DNA-binding domain"/>
    <property type="match status" value="1"/>
</dbReference>
<dbReference type="SMART" id="SM00365">
    <property type="entry name" value="LRR_SD22"/>
    <property type="match status" value="7"/>
</dbReference>
<dbReference type="InterPro" id="IPR025875">
    <property type="entry name" value="Leu-rich_rpt_4"/>
</dbReference>
<dbReference type="InterPro" id="IPR050216">
    <property type="entry name" value="LRR_domain-containing"/>
</dbReference>
<dbReference type="CDD" id="cd01670">
    <property type="entry name" value="Death"/>
    <property type="match status" value="1"/>
</dbReference>
<evidence type="ECO:0000313" key="6">
    <source>
        <dbReference type="Proteomes" id="UP000225706"/>
    </source>
</evidence>
<dbReference type="SUPFAM" id="SSF47986">
    <property type="entry name" value="DEATH domain"/>
    <property type="match status" value="1"/>
</dbReference>
<dbReference type="SUPFAM" id="SSF52058">
    <property type="entry name" value="L domain-like"/>
    <property type="match status" value="1"/>
</dbReference>
<dbReference type="PROSITE" id="PS51450">
    <property type="entry name" value="LRR"/>
    <property type="match status" value="2"/>
</dbReference>
<dbReference type="Pfam" id="PF13855">
    <property type="entry name" value="LRR_8"/>
    <property type="match status" value="2"/>
</dbReference>
<evidence type="ECO:0000256" key="3">
    <source>
        <dbReference type="SAM" id="MobiDB-lite"/>
    </source>
</evidence>
<proteinExistence type="predicted"/>
<dbReference type="Proteomes" id="UP000225706">
    <property type="component" value="Unassembled WGS sequence"/>
</dbReference>
<dbReference type="Gene3D" id="3.80.10.10">
    <property type="entry name" value="Ribonuclease Inhibitor"/>
    <property type="match status" value="1"/>
</dbReference>
<gene>
    <name evidence="5" type="primary">SHOC2</name>
    <name evidence="5" type="ORF">AWC38_SpisGene22445</name>
</gene>
<dbReference type="SUPFAM" id="SSF53756">
    <property type="entry name" value="UDP-Glycosyltransferase/glycogen phosphorylase"/>
    <property type="match status" value="1"/>
</dbReference>
<dbReference type="Pfam" id="PF00531">
    <property type="entry name" value="Death"/>
    <property type="match status" value="1"/>
</dbReference>
<dbReference type="InterPro" id="IPR000488">
    <property type="entry name" value="Death_dom"/>
</dbReference>
<reference evidence="6" key="1">
    <citation type="journal article" date="2017" name="bioRxiv">
        <title>Comparative analysis of the genomes of Stylophora pistillata and Acropora digitifera provides evidence for extensive differences between species of corals.</title>
        <authorList>
            <person name="Voolstra C.R."/>
            <person name="Li Y."/>
            <person name="Liew Y.J."/>
            <person name="Baumgarten S."/>
            <person name="Zoccola D."/>
            <person name="Flot J.-F."/>
            <person name="Tambutte S."/>
            <person name="Allemand D."/>
            <person name="Aranda M."/>
        </authorList>
    </citation>
    <scope>NUCLEOTIDE SEQUENCE [LARGE SCALE GENOMIC DNA]</scope>
</reference>
<dbReference type="OrthoDB" id="676979at2759"/>
<dbReference type="PANTHER" id="PTHR48051:SF54">
    <property type="entry name" value="LEUCINE-RICH REPEAT-CONTAINING PROTEIN"/>
    <property type="match status" value="1"/>
</dbReference>
<dbReference type="PROSITE" id="PS50017">
    <property type="entry name" value="DEATH_DOMAIN"/>
    <property type="match status" value="1"/>
</dbReference>
<dbReference type="Gene3D" id="1.10.533.10">
    <property type="entry name" value="Death Domain, Fas"/>
    <property type="match status" value="1"/>
</dbReference>
<dbReference type="InterPro" id="IPR003591">
    <property type="entry name" value="Leu-rich_rpt_typical-subtyp"/>
</dbReference>
<evidence type="ECO:0000259" key="4">
    <source>
        <dbReference type="PROSITE" id="PS50017"/>
    </source>
</evidence>
<evidence type="ECO:0000313" key="5">
    <source>
        <dbReference type="EMBL" id="PFX13466.1"/>
    </source>
</evidence>
<feature type="domain" description="Death" evidence="4">
    <location>
        <begin position="1159"/>
        <end position="1228"/>
    </location>
</feature>
<dbReference type="GO" id="GO:0009966">
    <property type="term" value="P:regulation of signal transduction"/>
    <property type="evidence" value="ECO:0007669"/>
    <property type="project" value="UniProtKB-ARBA"/>
</dbReference>